<dbReference type="OrthoDB" id="10032492at2759"/>
<dbReference type="PANTHER" id="PTHR21324">
    <property type="entry name" value="FASTING-INDUCIBLE INTEGRAL MEMBRANE PROTEIN TM6P1-RELATED"/>
    <property type="match status" value="1"/>
</dbReference>
<evidence type="ECO:0000256" key="1">
    <source>
        <dbReference type="ARBA" id="ARBA00004127"/>
    </source>
</evidence>
<dbReference type="FunCoup" id="G4TRH8">
    <property type="interactions" value="56"/>
</dbReference>
<dbReference type="HOGENOM" id="CLU_050573_3_0_1"/>
<keyword evidence="4 5" id="KW-0472">Membrane</keyword>
<keyword evidence="2 5" id="KW-0812">Transmembrane</keyword>
<reference evidence="7 8" key="1">
    <citation type="journal article" date="2011" name="PLoS Pathog.">
        <title>Endophytic Life Strategies Decoded by Genome and Transcriptome Analyses of the Mutualistic Root Symbiont Piriformospora indica.</title>
        <authorList>
            <person name="Zuccaro A."/>
            <person name="Lahrmann U."/>
            <person name="Guldener U."/>
            <person name="Langen G."/>
            <person name="Pfiffi S."/>
            <person name="Biedenkopf D."/>
            <person name="Wong P."/>
            <person name="Samans B."/>
            <person name="Grimm C."/>
            <person name="Basiewicz M."/>
            <person name="Murat C."/>
            <person name="Martin F."/>
            <person name="Kogel K.H."/>
        </authorList>
    </citation>
    <scope>NUCLEOTIDE SEQUENCE [LARGE SCALE GENOMIC DNA]</scope>
    <source>
        <strain evidence="7 8">DSM 11827</strain>
    </source>
</reference>
<dbReference type="InterPro" id="IPR050911">
    <property type="entry name" value="DRAM/TMEM150_Autophagy_Mod"/>
</dbReference>
<feature type="domain" description="CWH43-like N-terminal" evidence="6">
    <location>
        <begin position="12"/>
        <end position="224"/>
    </location>
</feature>
<organism evidence="7 8">
    <name type="scientific">Serendipita indica (strain DSM 11827)</name>
    <name type="common">Root endophyte fungus</name>
    <name type="synonym">Piriformospora indica</name>
    <dbReference type="NCBI Taxonomy" id="1109443"/>
    <lineage>
        <taxon>Eukaryota</taxon>
        <taxon>Fungi</taxon>
        <taxon>Dikarya</taxon>
        <taxon>Basidiomycota</taxon>
        <taxon>Agaricomycotina</taxon>
        <taxon>Agaricomycetes</taxon>
        <taxon>Sebacinales</taxon>
        <taxon>Serendipitaceae</taxon>
        <taxon>Serendipita</taxon>
    </lineage>
</organism>
<evidence type="ECO:0000256" key="5">
    <source>
        <dbReference type="SAM" id="Phobius"/>
    </source>
</evidence>
<feature type="transmembrane region" description="Helical" evidence="5">
    <location>
        <begin position="132"/>
        <end position="152"/>
    </location>
</feature>
<evidence type="ECO:0000256" key="3">
    <source>
        <dbReference type="ARBA" id="ARBA00022989"/>
    </source>
</evidence>
<dbReference type="EMBL" id="CAFZ01000263">
    <property type="protein sequence ID" value="CCA73911.1"/>
    <property type="molecule type" value="Genomic_DNA"/>
</dbReference>
<keyword evidence="3 5" id="KW-1133">Transmembrane helix</keyword>
<evidence type="ECO:0000313" key="7">
    <source>
        <dbReference type="EMBL" id="CCA73911.1"/>
    </source>
</evidence>
<feature type="transmembrane region" description="Helical" evidence="5">
    <location>
        <begin position="12"/>
        <end position="34"/>
    </location>
</feature>
<dbReference type="InterPro" id="IPR019402">
    <property type="entry name" value="CWH43_N"/>
</dbReference>
<accession>G4TRH8</accession>
<comment type="caution">
    <text evidence="7">The sequence shown here is derived from an EMBL/GenBank/DDBJ whole genome shotgun (WGS) entry which is preliminary data.</text>
</comment>
<evidence type="ECO:0000256" key="4">
    <source>
        <dbReference type="ARBA" id="ARBA00023136"/>
    </source>
</evidence>
<gene>
    <name evidence="7" type="ORF">PIIN_07864</name>
</gene>
<sequence>MVRINVHNHYHKLPIIASVAWYVTLLVLLIVWLASGRPKYPSQDGSIAYISDVGASYMKPFFIVGTCITAVSFVLTLASERLLQHAHRLLPTQRRSETILSYCSIAGSIIAGAGLILLSIFDTKRYTSLHRVFLLVFMLGVILSALFTVVEFRLLSHTYASYNKLRRSYIAKGIIAAILICLGVAFGILLFGDSEALIDAGAILEWVIGFGFTAYLLVFFYDLRLAAPRHQKSQALKNMEAGQWRV</sequence>
<dbReference type="GO" id="GO:0012505">
    <property type="term" value="C:endomembrane system"/>
    <property type="evidence" value="ECO:0007669"/>
    <property type="project" value="UniProtKB-SubCell"/>
</dbReference>
<dbReference type="PANTHER" id="PTHR21324:SF2">
    <property type="entry name" value="EG:22E5.9 PROTEIN"/>
    <property type="match status" value="1"/>
</dbReference>
<dbReference type="AlphaFoldDB" id="G4TRH8"/>
<evidence type="ECO:0000259" key="6">
    <source>
        <dbReference type="Pfam" id="PF10277"/>
    </source>
</evidence>
<keyword evidence="8" id="KW-1185">Reference proteome</keyword>
<dbReference type="STRING" id="1109443.G4TRH8"/>
<dbReference type="eggNOG" id="ENOG502RZQS">
    <property type="taxonomic scope" value="Eukaryota"/>
</dbReference>
<dbReference type="Pfam" id="PF10277">
    <property type="entry name" value="Frag1"/>
    <property type="match status" value="1"/>
</dbReference>
<dbReference type="OMA" id="YRSQHRI"/>
<protein>
    <recommendedName>
        <fullName evidence="6">CWH43-like N-terminal domain-containing protein</fullName>
    </recommendedName>
</protein>
<feature type="transmembrane region" description="Helical" evidence="5">
    <location>
        <begin position="99"/>
        <end position="120"/>
    </location>
</feature>
<evidence type="ECO:0000256" key="2">
    <source>
        <dbReference type="ARBA" id="ARBA00022692"/>
    </source>
</evidence>
<dbReference type="GO" id="GO:0005886">
    <property type="term" value="C:plasma membrane"/>
    <property type="evidence" value="ECO:0007669"/>
    <property type="project" value="TreeGrafter"/>
</dbReference>
<dbReference type="Proteomes" id="UP000007148">
    <property type="component" value="Unassembled WGS sequence"/>
</dbReference>
<dbReference type="InParanoid" id="G4TRH8"/>
<feature type="transmembrane region" description="Helical" evidence="5">
    <location>
        <begin position="173"/>
        <end position="191"/>
    </location>
</feature>
<comment type="subcellular location">
    <subcellularLocation>
        <location evidence="1">Endomembrane system</location>
        <topology evidence="1">Multi-pass membrane protein</topology>
    </subcellularLocation>
</comment>
<evidence type="ECO:0000313" key="8">
    <source>
        <dbReference type="Proteomes" id="UP000007148"/>
    </source>
</evidence>
<name>G4TRH8_SERID</name>
<proteinExistence type="predicted"/>
<feature type="transmembrane region" description="Helical" evidence="5">
    <location>
        <begin position="203"/>
        <end position="223"/>
    </location>
</feature>
<feature type="transmembrane region" description="Helical" evidence="5">
    <location>
        <begin position="61"/>
        <end position="78"/>
    </location>
</feature>